<dbReference type="GO" id="GO:0016020">
    <property type="term" value="C:membrane"/>
    <property type="evidence" value="ECO:0007669"/>
    <property type="project" value="InterPro"/>
</dbReference>
<evidence type="ECO:0000256" key="4">
    <source>
        <dbReference type="ARBA" id="ARBA00022967"/>
    </source>
</evidence>
<evidence type="ECO:0000256" key="7">
    <source>
        <dbReference type="SAM" id="MobiDB-lite"/>
    </source>
</evidence>
<dbReference type="InterPro" id="IPR020874">
    <property type="entry name" value="NAD(P)H-quinone_OxRdtase_su_N"/>
</dbReference>
<keyword evidence="9" id="KW-1185">Reference proteome</keyword>
<feature type="region of interest" description="Disordered" evidence="7">
    <location>
        <begin position="108"/>
        <end position="131"/>
    </location>
</feature>
<dbReference type="AlphaFoldDB" id="A0A0S3TAS6"/>
<keyword evidence="1" id="KW-0874">Quinone</keyword>
<dbReference type="Pfam" id="PF11909">
    <property type="entry name" value="NdhN"/>
    <property type="match status" value="1"/>
</dbReference>
<protein>
    <submittedName>
        <fullName evidence="8">Uncharacterized protein</fullName>
    </submittedName>
</protein>
<evidence type="ECO:0000313" key="8">
    <source>
        <dbReference type="EMBL" id="BAU02084.1"/>
    </source>
</evidence>
<evidence type="ECO:0000256" key="5">
    <source>
        <dbReference type="ARBA" id="ARBA00023027"/>
    </source>
</evidence>
<reference evidence="8 9" key="1">
    <citation type="journal article" date="2015" name="Sci. Rep.">
        <title>The power of single molecule real-time sequencing technology in the de novo assembly of a eukaryotic genome.</title>
        <authorList>
            <person name="Sakai H."/>
            <person name="Naito K."/>
            <person name="Ogiso-Tanaka E."/>
            <person name="Takahashi Y."/>
            <person name="Iseki K."/>
            <person name="Muto C."/>
            <person name="Satou K."/>
            <person name="Teruya K."/>
            <person name="Shiroma A."/>
            <person name="Shimoji M."/>
            <person name="Hirano T."/>
            <person name="Itoh T."/>
            <person name="Kaga A."/>
            <person name="Tomooka N."/>
        </authorList>
    </citation>
    <scope>NUCLEOTIDE SEQUENCE [LARGE SCALE GENOMIC DNA]</scope>
    <source>
        <strain evidence="9">cv. Shumari</strain>
    </source>
</reference>
<evidence type="ECO:0000313" key="9">
    <source>
        <dbReference type="Proteomes" id="UP000291084"/>
    </source>
</evidence>
<evidence type="ECO:0000256" key="6">
    <source>
        <dbReference type="ARBA" id="ARBA00023136"/>
    </source>
</evidence>
<keyword evidence="4" id="KW-1278">Translocase</keyword>
<dbReference type="EMBL" id="AP015044">
    <property type="protein sequence ID" value="BAU02084.1"/>
    <property type="molecule type" value="Genomic_DNA"/>
</dbReference>
<gene>
    <name evidence="8" type="primary">Vigan.11G150700</name>
    <name evidence="8" type="ORF">VIGAN_11150700</name>
</gene>
<name>A0A0S3TAS6_PHAAN</name>
<accession>A0A0S3TAS6</accession>
<organism evidence="8 9">
    <name type="scientific">Vigna angularis var. angularis</name>
    <dbReference type="NCBI Taxonomy" id="157739"/>
    <lineage>
        <taxon>Eukaryota</taxon>
        <taxon>Viridiplantae</taxon>
        <taxon>Streptophyta</taxon>
        <taxon>Embryophyta</taxon>
        <taxon>Tracheophyta</taxon>
        <taxon>Spermatophyta</taxon>
        <taxon>Magnoliopsida</taxon>
        <taxon>eudicotyledons</taxon>
        <taxon>Gunneridae</taxon>
        <taxon>Pentapetalae</taxon>
        <taxon>rosids</taxon>
        <taxon>fabids</taxon>
        <taxon>Fabales</taxon>
        <taxon>Fabaceae</taxon>
        <taxon>Papilionoideae</taxon>
        <taxon>50 kb inversion clade</taxon>
        <taxon>NPAAA clade</taxon>
        <taxon>indigoferoid/millettioid clade</taxon>
        <taxon>Phaseoleae</taxon>
        <taxon>Vigna</taxon>
    </lineage>
</organism>
<keyword evidence="5" id="KW-0520">NAD</keyword>
<dbReference type="Proteomes" id="UP000291084">
    <property type="component" value="Chromosome 11"/>
</dbReference>
<proteinExistence type="predicted"/>
<evidence type="ECO:0000256" key="1">
    <source>
        <dbReference type="ARBA" id="ARBA00022719"/>
    </source>
</evidence>
<dbReference type="GO" id="GO:0048038">
    <property type="term" value="F:quinone binding"/>
    <property type="evidence" value="ECO:0007669"/>
    <property type="project" value="UniProtKB-KW"/>
</dbReference>
<sequence length="131" mass="14885">MLHQVQQPVALNTTDRVGTVESFRESKLIAKINLHFNNYFLDLSARGLGDPETTLTKIHLAHVGKQPIVRWYYPPEVDFRLESLPPNAKGLVVWILEAKEKAEKRTVMGCNGGEPAMVESSDDETKRRRNE</sequence>
<dbReference type="PANTHER" id="PTHR35515">
    <property type="entry name" value="NAD(P)H-QUINONE OXIDOREDUCTASE SUBUNIT N, CHLOROPLASTIC"/>
    <property type="match status" value="1"/>
</dbReference>
<keyword evidence="2" id="KW-0521">NADP</keyword>
<dbReference type="GO" id="GO:0016655">
    <property type="term" value="F:oxidoreductase activity, acting on NAD(P)H, quinone or similar compound as acceptor"/>
    <property type="evidence" value="ECO:0007669"/>
    <property type="project" value="InterPro"/>
</dbReference>
<keyword evidence="6" id="KW-0472">Membrane</keyword>
<dbReference type="PANTHER" id="PTHR35515:SF1">
    <property type="entry name" value="NAD(P)H-QUINONE OXIDOREDUCTASE SUBUNIT N, CHLOROPLASTIC"/>
    <property type="match status" value="1"/>
</dbReference>
<evidence type="ECO:0000256" key="3">
    <source>
        <dbReference type="ARBA" id="ARBA00022957"/>
    </source>
</evidence>
<evidence type="ECO:0000256" key="2">
    <source>
        <dbReference type="ARBA" id="ARBA00022857"/>
    </source>
</evidence>
<keyword evidence="3" id="KW-0618">Plastoquinone</keyword>